<evidence type="ECO:0000313" key="2">
    <source>
        <dbReference type="EMBL" id="CCI86893.1"/>
    </source>
</evidence>
<dbReference type="RefSeq" id="WP_008472965.1">
    <property type="nucleotide sequence ID" value="NZ_AYZO01000013.1"/>
</dbReference>
<comment type="caution">
    <text evidence="2">The sequence shown here is derived from an EMBL/GenBank/DDBJ whole genome shotgun (WGS) entry which is preliminary data.</text>
</comment>
<dbReference type="PROSITE" id="PS51186">
    <property type="entry name" value="GNAT"/>
    <property type="match status" value="1"/>
</dbReference>
<dbReference type="SUPFAM" id="SSF55729">
    <property type="entry name" value="Acyl-CoA N-acyltransferases (Nat)"/>
    <property type="match status" value="1"/>
</dbReference>
<sequence length="146" mass="16636">MERFEFKKVTAMSGIEMFCVERLRTDTFVTEQKITLPELDDQDLEATQVFLLNDKRTNALAACRVFQEEGQWTFGRVAVAASVRGQGLGRKMMEAVHEYLTQHDAKKVICHAQVHAQAFYEKLGYQTQGDIFDEGGVSHIMMVKTL</sequence>
<dbReference type="EMBL" id="CAKC01000040">
    <property type="protein sequence ID" value="CCI86893.1"/>
    <property type="molecule type" value="Genomic_DNA"/>
</dbReference>
<proteinExistence type="predicted"/>
<accession>I7LFR1</accession>
<dbReference type="STRING" id="1423751.FC38_GL000359"/>
<dbReference type="PANTHER" id="PTHR13355">
    <property type="entry name" value="GLUCOSAMINE 6-PHOSPHATE N-ACETYLTRANSFERASE"/>
    <property type="match status" value="1"/>
</dbReference>
<name>I7LFR1_9LACO</name>
<organism evidence="2 3">
    <name type="scientific">Lactobacillus gigeriorum DSM 23908 = CRBIP 24.85</name>
    <dbReference type="NCBI Taxonomy" id="1423751"/>
    <lineage>
        <taxon>Bacteria</taxon>
        <taxon>Bacillati</taxon>
        <taxon>Bacillota</taxon>
        <taxon>Bacilli</taxon>
        <taxon>Lactobacillales</taxon>
        <taxon>Lactobacillaceae</taxon>
        <taxon>Lactobacillus</taxon>
    </lineage>
</organism>
<dbReference type="InterPro" id="IPR039143">
    <property type="entry name" value="GNPNAT1-like"/>
</dbReference>
<evidence type="ECO:0000259" key="1">
    <source>
        <dbReference type="PROSITE" id="PS51186"/>
    </source>
</evidence>
<dbReference type="CDD" id="cd04301">
    <property type="entry name" value="NAT_SF"/>
    <property type="match status" value="1"/>
</dbReference>
<reference evidence="2 3" key="1">
    <citation type="submission" date="2012-06" db="EMBL/GenBank/DDBJ databases">
        <title>Draft genome sequence of Lactobacillus gigeriorum CRBIP 24.85T, isolated from chicken crop.</title>
        <authorList>
            <person name="Cousin S."/>
            <person name="Ma L."/>
            <person name="Creno S."/>
            <person name="Clermont D."/>
            <person name="Loux V."/>
            <person name="Bizet C."/>
            <person name="Bouchier C."/>
        </authorList>
    </citation>
    <scope>NUCLEOTIDE SEQUENCE [LARGE SCALE GENOMIC DNA]</scope>
    <source>
        <strain evidence="3">CRBIP 24.85T</strain>
    </source>
</reference>
<dbReference type="InterPro" id="IPR016181">
    <property type="entry name" value="Acyl_CoA_acyltransferase"/>
</dbReference>
<feature type="domain" description="N-acetyltransferase" evidence="1">
    <location>
        <begin position="4"/>
        <end position="146"/>
    </location>
</feature>
<keyword evidence="2" id="KW-0808">Transferase</keyword>
<dbReference type="InterPro" id="IPR000182">
    <property type="entry name" value="GNAT_dom"/>
</dbReference>
<dbReference type="PANTHER" id="PTHR13355:SF11">
    <property type="entry name" value="GLUCOSAMINE 6-PHOSPHATE N-ACETYLTRANSFERASE"/>
    <property type="match status" value="1"/>
</dbReference>
<dbReference type="GO" id="GO:0004343">
    <property type="term" value="F:glucosamine 6-phosphate N-acetyltransferase activity"/>
    <property type="evidence" value="ECO:0007669"/>
    <property type="project" value="TreeGrafter"/>
</dbReference>
<gene>
    <name evidence="2" type="ORF">BN52_09275</name>
</gene>
<dbReference type="Proteomes" id="UP000009326">
    <property type="component" value="Unassembled WGS sequence"/>
</dbReference>
<dbReference type="AlphaFoldDB" id="I7LFR1"/>
<dbReference type="OrthoDB" id="9796171at2"/>
<protein>
    <submittedName>
        <fullName evidence="2">GNAT family acetyltransferase</fullName>
    </submittedName>
</protein>
<dbReference type="Gene3D" id="3.40.630.30">
    <property type="match status" value="1"/>
</dbReference>
<dbReference type="Pfam" id="PF13673">
    <property type="entry name" value="Acetyltransf_10"/>
    <property type="match status" value="1"/>
</dbReference>
<evidence type="ECO:0000313" key="3">
    <source>
        <dbReference type="Proteomes" id="UP000009326"/>
    </source>
</evidence>